<dbReference type="OrthoDB" id="428513at2"/>
<dbReference type="Pfam" id="PF21826">
    <property type="entry name" value="DUF6887"/>
    <property type="match status" value="1"/>
</dbReference>
<name>A0A9X5E835_9CYAN</name>
<gene>
    <name evidence="1" type="ORF">QH73_0020820</name>
</gene>
<comment type="caution">
    <text evidence="1">The sequence shown here is derived from an EMBL/GenBank/DDBJ whole genome shotgun (WGS) entry which is preliminary data.</text>
</comment>
<evidence type="ECO:0000313" key="1">
    <source>
        <dbReference type="EMBL" id="NHC37046.1"/>
    </source>
</evidence>
<dbReference type="RefSeq" id="WP_039713954.1">
    <property type="nucleotide sequence ID" value="NZ_JTJC03000006.1"/>
</dbReference>
<reference evidence="1 2" key="1">
    <citation type="journal article" date="2015" name="Genome Announc.">
        <title>Draft Genome Sequence of the Terrestrial Cyanobacterium Scytonema millei VB511283, Isolated from Eastern India.</title>
        <authorList>
            <person name="Sen D."/>
            <person name="Chandrababunaidu M.M."/>
            <person name="Singh D."/>
            <person name="Sanghi N."/>
            <person name="Ghorai A."/>
            <person name="Mishra G.P."/>
            <person name="Madduluri M."/>
            <person name="Adhikary S.P."/>
            <person name="Tripathy S."/>
        </authorList>
    </citation>
    <scope>NUCLEOTIDE SEQUENCE [LARGE SCALE GENOMIC DNA]</scope>
    <source>
        <strain evidence="1 2">VB511283</strain>
    </source>
</reference>
<proteinExistence type="predicted"/>
<keyword evidence="2" id="KW-1185">Reference proteome</keyword>
<dbReference type="InterPro" id="IPR054053">
    <property type="entry name" value="DUF6887"/>
</dbReference>
<accession>A0A9X5E835</accession>
<organism evidence="1 2">
    <name type="scientific">Scytonema millei VB511283</name>
    <dbReference type="NCBI Taxonomy" id="1245923"/>
    <lineage>
        <taxon>Bacteria</taxon>
        <taxon>Bacillati</taxon>
        <taxon>Cyanobacteriota</taxon>
        <taxon>Cyanophyceae</taxon>
        <taxon>Nostocales</taxon>
        <taxon>Scytonemataceae</taxon>
        <taxon>Scytonema</taxon>
    </lineage>
</organism>
<dbReference type="AlphaFoldDB" id="A0A9X5E835"/>
<dbReference type="EMBL" id="JTJC03000006">
    <property type="protein sequence ID" value="NHC37046.1"/>
    <property type="molecule type" value="Genomic_DNA"/>
</dbReference>
<evidence type="ECO:0000313" key="2">
    <source>
        <dbReference type="Proteomes" id="UP000031532"/>
    </source>
</evidence>
<sequence length="70" mass="8055">MMPDLHQMTNAELKQYISVHRNDDEAFRAALEVLMSRRDPNAPSQPYPFDLPDPEAEVTAILMEKLKQAE</sequence>
<protein>
    <submittedName>
        <fullName evidence="1">Uncharacterized protein</fullName>
    </submittedName>
</protein>
<dbReference type="Proteomes" id="UP000031532">
    <property type="component" value="Unassembled WGS sequence"/>
</dbReference>